<organism evidence="7 8">
    <name type="scientific">Clostridium zeae</name>
    <dbReference type="NCBI Taxonomy" id="2759022"/>
    <lineage>
        <taxon>Bacteria</taxon>
        <taxon>Bacillati</taxon>
        <taxon>Bacillota</taxon>
        <taxon>Clostridia</taxon>
        <taxon>Eubacteriales</taxon>
        <taxon>Clostridiaceae</taxon>
        <taxon>Clostridium</taxon>
    </lineage>
</organism>
<dbReference type="RefSeq" id="WP_206870350.1">
    <property type="nucleotide sequence ID" value="NZ_BMBA01000002.1"/>
</dbReference>
<dbReference type="InterPro" id="IPR001387">
    <property type="entry name" value="Cro/C1-type_HTH"/>
</dbReference>
<dbReference type="Proteomes" id="UP000663802">
    <property type="component" value="Unassembled WGS sequence"/>
</dbReference>
<dbReference type="SMART" id="SM00028">
    <property type="entry name" value="TPR"/>
    <property type="match status" value="6"/>
</dbReference>
<dbReference type="Gene3D" id="1.25.40.10">
    <property type="entry name" value="Tetratricopeptide repeat domain"/>
    <property type="match status" value="2"/>
</dbReference>
<evidence type="ECO:0000313" key="8">
    <source>
        <dbReference type="Proteomes" id="UP000663802"/>
    </source>
</evidence>
<dbReference type="EMBL" id="BMBA01000002">
    <property type="protein sequence ID" value="GFZ32074.1"/>
    <property type="molecule type" value="Genomic_DNA"/>
</dbReference>
<evidence type="ECO:0000259" key="6">
    <source>
        <dbReference type="PROSITE" id="PS50943"/>
    </source>
</evidence>
<reference evidence="7 8" key="1">
    <citation type="journal article" date="2021" name="Int. J. Syst. Evol. Microbiol.">
        <title>Clostridium zeae sp. nov., isolated from corn silage.</title>
        <authorList>
            <person name="Kobayashi H."/>
            <person name="Tanizawa Y."/>
            <person name="Yagura M."/>
            <person name="Sakamoto M."/>
            <person name="Ohkuma M."/>
            <person name="Tohno M."/>
        </authorList>
    </citation>
    <scope>NUCLEOTIDE SEQUENCE [LARGE SCALE GENOMIC DNA]</scope>
    <source>
        <strain evidence="7 8">CSC2</strain>
    </source>
</reference>
<dbReference type="SUPFAM" id="SSF48452">
    <property type="entry name" value="TPR-like"/>
    <property type="match status" value="2"/>
</dbReference>
<keyword evidence="2" id="KW-0963">Cytoplasm</keyword>
<keyword evidence="8" id="KW-1185">Reference proteome</keyword>
<keyword evidence="3" id="KW-0677">Repeat</keyword>
<comment type="subcellular location">
    <subcellularLocation>
        <location evidence="1">Cytoplasm</location>
    </subcellularLocation>
</comment>
<dbReference type="PANTHER" id="PTHR46630:SF1">
    <property type="entry name" value="TETRATRICOPEPTIDE REPEAT PROTEIN 29"/>
    <property type="match status" value="1"/>
</dbReference>
<comment type="caution">
    <text evidence="7">The sequence shown here is derived from an EMBL/GenBank/DDBJ whole genome shotgun (WGS) entry which is preliminary data.</text>
</comment>
<sequence length="426" mass="50362">MEFYNPSDKIKQMRKKFRVNQAELEGINMTRAFISMMESGKRSVSKASSKRLVERFKEIADRISVKLDIDDEYFYRQPEEDARYYCQNELKDEEKLNHKKLEELIEIEKRFNLDDLLADTYKINGRIYLNEKDYSKAFIDLNNALGKYKELRMYKQQPQVYNSLGYCKIMRSDYEEAVFFYSQGSCYAMEVDDQLAYFKANHSLAVAYGHMKEYDKCLKIIEENILVNKDKAYEVYINNAKLMRGNVFLETGKLDEAIKEYLELVDIVRNKDEVVLGLLYQSIADYYYEVEDYKNSLHYISEAQRIKIKINKEALPSTLGGKGKILFKQGIYDESIMLFELAIDMAEEYKNFHTLVELYRELVKVLEYKNDYNTIKEKMNRLRMTLEDNGKQDGQGYVIYKLAQVAAIEGERNESLELLNKLEEFV</sequence>
<comment type="similarity">
    <text evidence="5">Belongs to the Rap family.</text>
</comment>
<evidence type="ECO:0000256" key="1">
    <source>
        <dbReference type="ARBA" id="ARBA00004496"/>
    </source>
</evidence>
<evidence type="ECO:0000313" key="7">
    <source>
        <dbReference type="EMBL" id="GFZ32074.1"/>
    </source>
</evidence>
<name>A0ABQ1EB81_9CLOT</name>
<keyword evidence="4" id="KW-0802">TPR repeat</keyword>
<dbReference type="SMART" id="SM00530">
    <property type="entry name" value="HTH_XRE"/>
    <property type="match status" value="1"/>
</dbReference>
<gene>
    <name evidence="7" type="ORF">CSC2_26000</name>
</gene>
<protein>
    <recommendedName>
        <fullName evidence="6">HTH cro/C1-type domain-containing protein</fullName>
    </recommendedName>
</protein>
<evidence type="ECO:0000256" key="5">
    <source>
        <dbReference type="ARBA" id="ARBA00038253"/>
    </source>
</evidence>
<proteinExistence type="inferred from homology"/>
<evidence type="ECO:0000256" key="2">
    <source>
        <dbReference type="ARBA" id="ARBA00022490"/>
    </source>
</evidence>
<feature type="domain" description="HTH cro/C1-type" evidence="6">
    <location>
        <begin position="10"/>
        <end position="63"/>
    </location>
</feature>
<evidence type="ECO:0000256" key="4">
    <source>
        <dbReference type="ARBA" id="ARBA00022803"/>
    </source>
</evidence>
<accession>A0ABQ1EB81</accession>
<dbReference type="InterPro" id="IPR011990">
    <property type="entry name" value="TPR-like_helical_dom_sf"/>
</dbReference>
<dbReference type="PROSITE" id="PS50943">
    <property type="entry name" value="HTH_CROC1"/>
    <property type="match status" value="1"/>
</dbReference>
<dbReference type="PANTHER" id="PTHR46630">
    <property type="entry name" value="TETRATRICOPEPTIDE REPEAT PROTEIN 29"/>
    <property type="match status" value="1"/>
</dbReference>
<evidence type="ECO:0000256" key="3">
    <source>
        <dbReference type="ARBA" id="ARBA00022737"/>
    </source>
</evidence>
<dbReference type="CDD" id="cd00093">
    <property type="entry name" value="HTH_XRE"/>
    <property type="match status" value="1"/>
</dbReference>
<dbReference type="InterPro" id="IPR019734">
    <property type="entry name" value="TPR_rpt"/>
</dbReference>
<dbReference type="InterPro" id="IPR051476">
    <property type="entry name" value="Bac_ResReg_Asp_Phosphatase"/>
</dbReference>